<organism evidence="2 3">
    <name type="scientific">Nocardia transvalensis</name>
    <dbReference type="NCBI Taxonomy" id="37333"/>
    <lineage>
        <taxon>Bacteria</taxon>
        <taxon>Bacillati</taxon>
        <taxon>Actinomycetota</taxon>
        <taxon>Actinomycetes</taxon>
        <taxon>Mycobacteriales</taxon>
        <taxon>Nocardiaceae</taxon>
        <taxon>Nocardia</taxon>
    </lineage>
</organism>
<gene>
    <name evidence="2" type="ORF">BJY24_006136</name>
</gene>
<evidence type="ECO:0000313" key="3">
    <source>
        <dbReference type="Proteomes" id="UP000540412"/>
    </source>
</evidence>
<dbReference type="AlphaFoldDB" id="A0A7W9UL65"/>
<feature type="domain" description="Polysaccharide pyruvyl transferase" evidence="1">
    <location>
        <begin position="26"/>
        <end position="349"/>
    </location>
</feature>
<accession>A0A7W9UL65</accession>
<dbReference type="EMBL" id="JACHIT010000002">
    <property type="protein sequence ID" value="MBB5917224.1"/>
    <property type="molecule type" value="Genomic_DNA"/>
</dbReference>
<proteinExistence type="predicted"/>
<dbReference type="Pfam" id="PF04230">
    <property type="entry name" value="PS_pyruv_trans"/>
    <property type="match status" value="1"/>
</dbReference>
<dbReference type="PANTHER" id="PTHR36836">
    <property type="entry name" value="COLANIC ACID BIOSYNTHESIS PROTEIN WCAK"/>
    <property type="match status" value="1"/>
</dbReference>
<protein>
    <submittedName>
        <fullName evidence="2">Polysaccharide pyruvyl transferase WcaK-like protein</fullName>
    </submittedName>
</protein>
<dbReference type="RefSeq" id="WP_040748090.1">
    <property type="nucleotide sequence ID" value="NZ_JACHIT010000002.1"/>
</dbReference>
<comment type="caution">
    <text evidence="2">The sequence shown here is derived from an EMBL/GenBank/DDBJ whole genome shotgun (WGS) entry which is preliminary data.</text>
</comment>
<dbReference type="GO" id="GO:0016740">
    <property type="term" value="F:transferase activity"/>
    <property type="evidence" value="ECO:0007669"/>
    <property type="project" value="UniProtKB-KW"/>
</dbReference>
<dbReference type="PANTHER" id="PTHR36836:SF1">
    <property type="entry name" value="COLANIC ACID BIOSYNTHESIS PROTEIN WCAK"/>
    <property type="match status" value="1"/>
</dbReference>
<keyword evidence="2" id="KW-0808">Transferase</keyword>
<keyword evidence="3" id="KW-1185">Reference proteome</keyword>
<evidence type="ECO:0000259" key="1">
    <source>
        <dbReference type="Pfam" id="PF04230"/>
    </source>
</evidence>
<evidence type="ECO:0000313" key="2">
    <source>
        <dbReference type="EMBL" id="MBB5917224.1"/>
    </source>
</evidence>
<sequence length="435" mass="46860">MGKFSAGAGADEMRVLVENGEYWLRNRGDIAMMAVTARRLREHWPAARIGMLTEQPRVLRALVPQAESIDLADGGGWTEPGRFDRLGGLAALRWRAVTDGPKARVRALRKAVRGTAEHAEPPAPPLPAAAAESALVLAQGGGYMTDVDRYQATRTLALLDHAQRLGIPTAMIGQGFGPIDDPALLERAARVLPGVGFIALREGRRGPKLLADLGVDPARVMVTGDDAVELAYDLRRDEVGDELGVCLRITYYAEVGDAARAVLSEVIRTRAAEYGAPLRPLIISEYDAEDRDCTRRLLAGAANTRRPVGRAGTAEDVARQVSRCRVLVTSAYHLAVFALSQGIPAVGITASRYYDDKFHGLADMFGTGLRVVHADDPDLSRSLTTAVGELWEAAPDLRAPLRHKAVEQIAAARAGMDRVFRLVEGDPTATPTQGE</sequence>
<dbReference type="Proteomes" id="UP000540412">
    <property type="component" value="Unassembled WGS sequence"/>
</dbReference>
<reference evidence="2 3" key="1">
    <citation type="submission" date="2020-08" db="EMBL/GenBank/DDBJ databases">
        <title>Sequencing the genomes of 1000 actinobacteria strains.</title>
        <authorList>
            <person name="Klenk H.-P."/>
        </authorList>
    </citation>
    <scope>NUCLEOTIDE SEQUENCE [LARGE SCALE GENOMIC DNA]</scope>
    <source>
        <strain evidence="2 3">DSM 43582</strain>
    </source>
</reference>
<dbReference type="InterPro" id="IPR007345">
    <property type="entry name" value="Polysacch_pyruvyl_Trfase"/>
</dbReference>
<name>A0A7W9UL65_9NOCA</name>